<evidence type="ECO:0000256" key="2">
    <source>
        <dbReference type="ARBA" id="ARBA00004496"/>
    </source>
</evidence>
<sequence length="208" mass="22986">MMGTIADELYSETLKLVNVKLDSTSSGTSHGKHPDDGSTDECTHDNDLWDAPDDLAETSDLDREWKNRREEFQTIGYRDGIIAGKEASAQEGFNHGFKESVNAGYQWGLVRGVTSALAFLPDGLKEKVMETDIKRAQLQKLYESTSSISTPDALKSFHDYIVSKKTVENTNTTPSSPTSEGLLGKYYKELSAFVKECPAINIQPTIDP</sequence>
<name>A0A7N0UNR9_KALFE</name>
<dbReference type="OMA" id="ETKYKFR"/>
<feature type="compositionally biased region" description="Basic and acidic residues" evidence="5">
    <location>
        <begin position="32"/>
        <end position="47"/>
    </location>
</feature>
<feature type="domain" description="Essential protein Yae1 N-terminal" evidence="6">
    <location>
        <begin position="76"/>
        <end position="113"/>
    </location>
</feature>
<dbReference type="EnsemblPlants" id="Kaladp0076s0324.2.v1.1">
    <property type="protein sequence ID" value="Kaladp0076s0324.2.v1.1"/>
    <property type="gene ID" value="Kaladp0076s0324.v1.1"/>
</dbReference>
<dbReference type="AlphaFoldDB" id="A0A7N0UNR9"/>
<reference evidence="7" key="1">
    <citation type="submission" date="2021-01" db="UniProtKB">
        <authorList>
            <consortium name="EnsemblPlants"/>
        </authorList>
    </citation>
    <scope>IDENTIFICATION</scope>
</reference>
<evidence type="ECO:0000313" key="8">
    <source>
        <dbReference type="Proteomes" id="UP000594263"/>
    </source>
</evidence>
<dbReference type="EnsemblPlants" id="Kaladp0076s0324.3.v1.1">
    <property type="protein sequence ID" value="Kaladp0076s0324.3.v1.1"/>
    <property type="gene ID" value="Kaladp0076s0324.v1.1"/>
</dbReference>
<keyword evidence="3" id="KW-0963">Cytoplasm</keyword>
<keyword evidence="8" id="KW-1185">Reference proteome</keyword>
<dbReference type="Gramene" id="Kaladp0076s0324.3.v1.1">
    <property type="protein sequence ID" value="Kaladp0076s0324.3.v1.1"/>
    <property type="gene ID" value="Kaladp0076s0324.v1.1"/>
</dbReference>
<evidence type="ECO:0000256" key="1">
    <source>
        <dbReference type="ARBA" id="ARBA00004123"/>
    </source>
</evidence>
<evidence type="ECO:0000256" key="4">
    <source>
        <dbReference type="ARBA" id="ARBA00023242"/>
    </source>
</evidence>
<dbReference type="PANTHER" id="PTHR18829">
    <property type="entry name" value="PROTEIN YAE1 HOMOLOG"/>
    <property type="match status" value="1"/>
</dbReference>
<dbReference type="Proteomes" id="UP000594263">
    <property type="component" value="Unplaced"/>
</dbReference>
<comment type="subcellular location">
    <subcellularLocation>
        <location evidence="2">Cytoplasm</location>
    </subcellularLocation>
    <subcellularLocation>
        <location evidence="1">Nucleus</location>
    </subcellularLocation>
</comment>
<dbReference type="GO" id="GO:0005737">
    <property type="term" value="C:cytoplasm"/>
    <property type="evidence" value="ECO:0007669"/>
    <property type="project" value="UniProtKB-SubCell"/>
</dbReference>
<evidence type="ECO:0000256" key="5">
    <source>
        <dbReference type="SAM" id="MobiDB-lite"/>
    </source>
</evidence>
<dbReference type="Gramene" id="Kaladp0076s0324.2.v1.1">
    <property type="protein sequence ID" value="Kaladp0076s0324.2.v1.1"/>
    <property type="gene ID" value="Kaladp0076s0324.v1.1"/>
</dbReference>
<keyword evidence="4" id="KW-0539">Nucleus</keyword>
<dbReference type="GO" id="GO:0005634">
    <property type="term" value="C:nucleus"/>
    <property type="evidence" value="ECO:0007669"/>
    <property type="project" value="UniProtKB-SubCell"/>
</dbReference>
<dbReference type="InterPro" id="IPR019191">
    <property type="entry name" value="Essential_protein_Yae1_N"/>
</dbReference>
<evidence type="ECO:0000256" key="3">
    <source>
        <dbReference type="ARBA" id="ARBA00022490"/>
    </source>
</evidence>
<dbReference type="PANTHER" id="PTHR18829:SF0">
    <property type="entry name" value="PROTEIN YAE1 HOMOLOG"/>
    <property type="match status" value="1"/>
</dbReference>
<organism evidence="7 8">
    <name type="scientific">Kalanchoe fedtschenkoi</name>
    <name type="common">Lavender scallops</name>
    <name type="synonym">South American air plant</name>
    <dbReference type="NCBI Taxonomy" id="63787"/>
    <lineage>
        <taxon>Eukaryota</taxon>
        <taxon>Viridiplantae</taxon>
        <taxon>Streptophyta</taxon>
        <taxon>Embryophyta</taxon>
        <taxon>Tracheophyta</taxon>
        <taxon>Spermatophyta</taxon>
        <taxon>Magnoliopsida</taxon>
        <taxon>eudicotyledons</taxon>
        <taxon>Gunneridae</taxon>
        <taxon>Pentapetalae</taxon>
        <taxon>Saxifragales</taxon>
        <taxon>Crassulaceae</taxon>
        <taxon>Kalanchoe</taxon>
    </lineage>
</organism>
<feature type="region of interest" description="Disordered" evidence="5">
    <location>
        <begin position="23"/>
        <end position="53"/>
    </location>
</feature>
<dbReference type="Gramene" id="Kaladp0076s0324.1.v1.1">
    <property type="protein sequence ID" value="Kaladp0076s0324.1.v1.1"/>
    <property type="gene ID" value="Kaladp0076s0324.v1.1"/>
</dbReference>
<proteinExistence type="predicted"/>
<evidence type="ECO:0000259" key="6">
    <source>
        <dbReference type="Pfam" id="PF09811"/>
    </source>
</evidence>
<dbReference type="InterPro" id="IPR038881">
    <property type="entry name" value="Yae1-like"/>
</dbReference>
<protein>
    <recommendedName>
        <fullName evidence="6">Essential protein Yae1 N-terminal domain-containing protein</fullName>
    </recommendedName>
</protein>
<dbReference type="Pfam" id="PF09811">
    <property type="entry name" value="Yae1_N"/>
    <property type="match status" value="1"/>
</dbReference>
<evidence type="ECO:0000313" key="7">
    <source>
        <dbReference type="EnsemblPlants" id="Kaladp0076s0324.2.v1.1"/>
    </source>
</evidence>
<dbReference type="EnsemblPlants" id="Kaladp0076s0324.1.v1.1">
    <property type="protein sequence ID" value="Kaladp0076s0324.1.v1.1"/>
    <property type="gene ID" value="Kaladp0076s0324.v1.1"/>
</dbReference>
<accession>A0A7N0UNR9</accession>